<evidence type="ECO:0000313" key="3">
    <source>
        <dbReference type="Proteomes" id="UP001156641"/>
    </source>
</evidence>
<evidence type="ECO:0000313" key="2">
    <source>
        <dbReference type="EMBL" id="GLR65969.1"/>
    </source>
</evidence>
<dbReference type="InterPro" id="IPR035919">
    <property type="entry name" value="EAL_sf"/>
</dbReference>
<dbReference type="Pfam" id="PF08668">
    <property type="entry name" value="HDOD"/>
    <property type="match status" value="1"/>
</dbReference>
<name>A0ABQ6A771_9PROT</name>
<dbReference type="PANTHER" id="PTHR33525:SF4">
    <property type="entry name" value="CYCLIC DI-GMP PHOSPHODIESTERASE CDGJ"/>
    <property type="match status" value="1"/>
</dbReference>
<organism evidence="2 3">
    <name type="scientific">Acidocella aquatica</name>
    <dbReference type="NCBI Taxonomy" id="1922313"/>
    <lineage>
        <taxon>Bacteria</taxon>
        <taxon>Pseudomonadati</taxon>
        <taxon>Pseudomonadota</taxon>
        <taxon>Alphaproteobacteria</taxon>
        <taxon>Acetobacterales</taxon>
        <taxon>Acidocellaceae</taxon>
        <taxon>Acidocella</taxon>
    </lineage>
</organism>
<dbReference type="Pfam" id="PF00563">
    <property type="entry name" value="EAL"/>
    <property type="match status" value="1"/>
</dbReference>
<protein>
    <submittedName>
        <fullName evidence="2">Cyclic diguanylate phosphodiesterase</fullName>
    </submittedName>
</protein>
<dbReference type="InterPro" id="IPR001633">
    <property type="entry name" value="EAL_dom"/>
</dbReference>
<dbReference type="Proteomes" id="UP001156641">
    <property type="component" value="Unassembled WGS sequence"/>
</dbReference>
<dbReference type="PROSITE" id="PS51833">
    <property type="entry name" value="HDOD"/>
    <property type="match status" value="1"/>
</dbReference>
<proteinExistence type="predicted"/>
<dbReference type="InterPro" id="IPR013976">
    <property type="entry name" value="HDOD"/>
</dbReference>
<comment type="caution">
    <text evidence="2">The sequence shown here is derived from an EMBL/GenBank/DDBJ whole genome shotgun (WGS) entry which is preliminary data.</text>
</comment>
<keyword evidence="3" id="KW-1185">Reference proteome</keyword>
<dbReference type="InterPro" id="IPR014408">
    <property type="entry name" value="dGMP_Pdiesterase_EAL/HD-GYP"/>
</dbReference>
<accession>A0ABQ6A771</accession>
<feature type="domain" description="HDOD" evidence="1">
    <location>
        <begin position="199"/>
        <end position="390"/>
    </location>
</feature>
<dbReference type="SUPFAM" id="SSF141868">
    <property type="entry name" value="EAL domain-like"/>
    <property type="match status" value="1"/>
</dbReference>
<dbReference type="RefSeq" id="WP_284256527.1">
    <property type="nucleotide sequence ID" value="NZ_BSOS01000007.1"/>
</dbReference>
<dbReference type="SMART" id="SM00052">
    <property type="entry name" value="EAL"/>
    <property type="match status" value="1"/>
</dbReference>
<dbReference type="SUPFAM" id="SSF109604">
    <property type="entry name" value="HD-domain/PDEase-like"/>
    <property type="match status" value="1"/>
</dbReference>
<evidence type="ECO:0000259" key="1">
    <source>
        <dbReference type="PROSITE" id="PS51833"/>
    </source>
</evidence>
<dbReference type="PANTHER" id="PTHR33525">
    <property type="match status" value="1"/>
</dbReference>
<dbReference type="Gene3D" id="3.20.20.450">
    <property type="entry name" value="EAL domain"/>
    <property type="match status" value="1"/>
</dbReference>
<dbReference type="EMBL" id="BSOS01000007">
    <property type="protein sequence ID" value="GLR65969.1"/>
    <property type="molecule type" value="Genomic_DNA"/>
</dbReference>
<sequence>MVGNQFFLGRQPIVGRDNELVAYEFLFRSNETNAAVIADDVMASAAVIQYLFSGLGMDAALGGKRGFINLSEELLMSESIELLPQDKVVLEILETVPLTPRVAARCGELKNLGYTLALDDITELTPAHRNLMPLIDVVKLDVLGMPPEQIAAMVVELKPFEVTLLAEKIDTMAQHAFCHGLDFDLFQGFFFARPVMLTGRTVQPSALGLLNLLGLIARDAEIEEIEEALKQAPDLTVHLLKIANSAAFNLSRKISSVRGAIARLGRIQLNRLVQIMMFSQQNDIGVAANPLLQTAVIRGRMMEGLADLIGCGAIRNQAFMTGMLSLMDALFQQPLGEILATLNLETTIQQALLGREGQLGVMLRLIEASERIGGESTISLMARLGLPDLDAFNRVHAEALAWSGHFS</sequence>
<dbReference type="PIRSF" id="PIRSF003180">
    <property type="entry name" value="DiGMPpdiest_YuxH"/>
    <property type="match status" value="1"/>
</dbReference>
<reference evidence="3" key="1">
    <citation type="journal article" date="2019" name="Int. J. Syst. Evol. Microbiol.">
        <title>The Global Catalogue of Microorganisms (GCM) 10K type strain sequencing project: providing services to taxonomists for standard genome sequencing and annotation.</title>
        <authorList>
            <consortium name="The Broad Institute Genomics Platform"/>
            <consortium name="The Broad Institute Genome Sequencing Center for Infectious Disease"/>
            <person name="Wu L."/>
            <person name="Ma J."/>
        </authorList>
    </citation>
    <scope>NUCLEOTIDE SEQUENCE [LARGE SCALE GENOMIC DNA]</scope>
    <source>
        <strain evidence="3">NBRC 112502</strain>
    </source>
</reference>
<dbReference type="InterPro" id="IPR052340">
    <property type="entry name" value="RNase_Y/CdgJ"/>
</dbReference>
<dbReference type="Gene3D" id="1.10.3210.10">
    <property type="entry name" value="Hypothetical protein af1432"/>
    <property type="match status" value="1"/>
</dbReference>
<gene>
    <name evidence="2" type="ORF">GCM10010909_06470</name>
</gene>